<dbReference type="GO" id="GO:0016491">
    <property type="term" value="F:oxidoreductase activity"/>
    <property type="evidence" value="ECO:0007669"/>
    <property type="project" value="UniProtKB-KW"/>
</dbReference>
<dbReference type="InterPro" id="IPR018170">
    <property type="entry name" value="Aldo/ket_reductase_CS"/>
</dbReference>
<dbReference type="SUPFAM" id="SSF51430">
    <property type="entry name" value="NAD(P)-linked oxidoreductase"/>
    <property type="match status" value="1"/>
</dbReference>
<dbReference type="Gene3D" id="3.20.20.100">
    <property type="entry name" value="NADP-dependent oxidoreductase domain"/>
    <property type="match status" value="1"/>
</dbReference>
<dbReference type="KEGG" id="rpla:A4Z71_02570"/>
<reference evidence="3 4" key="1">
    <citation type="journal article" date="2016" name="Biochim. Biophys. Acta">
        <title>Photochemical characterization of actinorhodopsin and its functional existence in the natural host.</title>
        <authorList>
            <person name="Nakamura S."/>
            <person name="Kikukawa T."/>
            <person name="Tamogami J."/>
            <person name="Kamiya M."/>
            <person name="Aizawa T."/>
            <person name="Hahn M.W."/>
            <person name="Ihara K."/>
            <person name="Kamo N."/>
            <person name="Demura M."/>
        </authorList>
    </citation>
    <scope>NUCLEOTIDE SEQUENCE [LARGE SCALE GENOMIC DNA]</scope>
    <source>
        <strain evidence="3 4">MWH-Dar1</strain>
    </source>
</reference>
<evidence type="ECO:0000259" key="2">
    <source>
        <dbReference type="Pfam" id="PF00248"/>
    </source>
</evidence>
<dbReference type="STRING" id="535712.A4Z71_02570"/>
<dbReference type="RefSeq" id="WP_070954401.1">
    <property type="nucleotide sequence ID" value="NZ_CP015208.1"/>
</dbReference>
<dbReference type="InterPro" id="IPR023210">
    <property type="entry name" value="NADP_OxRdtase_dom"/>
</dbReference>
<organism evidence="3 4">
    <name type="scientific">Candidatus Rhodoluna planktonica</name>
    <dbReference type="NCBI Taxonomy" id="535712"/>
    <lineage>
        <taxon>Bacteria</taxon>
        <taxon>Bacillati</taxon>
        <taxon>Actinomycetota</taxon>
        <taxon>Actinomycetes</taxon>
        <taxon>Micrococcales</taxon>
        <taxon>Microbacteriaceae</taxon>
        <taxon>Luna cluster</taxon>
        <taxon>Luna-1 subcluster</taxon>
        <taxon>Rhodoluna</taxon>
    </lineage>
</organism>
<proteinExistence type="predicted"/>
<feature type="domain" description="NADP-dependent oxidoreductase" evidence="2">
    <location>
        <begin position="11"/>
        <end position="295"/>
    </location>
</feature>
<dbReference type="Proteomes" id="UP000243784">
    <property type="component" value="Chromosome"/>
</dbReference>
<dbReference type="OrthoDB" id="9768793at2"/>
<dbReference type="InterPro" id="IPR036812">
    <property type="entry name" value="NAD(P)_OxRdtase_dom_sf"/>
</dbReference>
<evidence type="ECO:0000313" key="3">
    <source>
        <dbReference type="EMBL" id="AOY55890.1"/>
    </source>
</evidence>
<dbReference type="EMBL" id="CP015208">
    <property type="protein sequence ID" value="AOY55890.1"/>
    <property type="molecule type" value="Genomic_DNA"/>
</dbReference>
<name>A0A1D9DYM3_9MICO</name>
<accession>A0A1D9DYM3</accession>
<dbReference type="GO" id="GO:0005737">
    <property type="term" value="C:cytoplasm"/>
    <property type="evidence" value="ECO:0007669"/>
    <property type="project" value="TreeGrafter"/>
</dbReference>
<sequence>MNPLLNLKKHIGFGFMNASWPGSAVLIDDHAKAKFIEVLQYALDQGITFFDTADIYAPSWDAMGHNEKLLAEAVAGWAGTLEQKRQLVIATKGGITRSEGEVWGRNASPAYLVSVAEQSAKNLNLDVIPVWQHHRLDPTRTFSQALQGLLAVKNSGLAKNIGVSNYNANQVRAAFDLLGGPEDGGLVSVQNQLNPAYIHDLDVLDVCEELGLAFLPWSPMKGARQTEAGTPSYEALGKLATQRGVSRFEVTSGWLRGLTPNLVIMPGVTRKESIDNSLKGLEFVLSYEERNFLDASLVSEPVHHEIIDDSPLAE</sequence>
<dbReference type="PANTHER" id="PTHR43625:SF40">
    <property type="entry name" value="ALDO-KETO REDUCTASE YAKC [NADP(+)]"/>
    <property type="match status" value="1"/>
</dbReference>
<evidence type="ECO:0000313" key="4">
    <source>
        <dbReference type="Proteomes" id="UP000243784"/>
    </source>
</evidence>
<gene>
    <name evidence="3" type="ORF">A4Z71_02570</name>
</gene>
<dbReference type="PROSITE" id="PS00062">
    <property type="entry name" value="ALDOKETO_REDUCTASE_2"/>
    <property type="match status" value="1"/>
</dbReference>
<keyword evidence="4" id="KW-1185">Reference proteome</keyword>
<dbReference type="Pfam" id="PF00248">
    <property type="entry name" value="Aldo_ket_red"/>
    <property type="match status" value="1"/>
</dbReference>
<dbReference type="InterPro" id="IPR050791">
    <property type="entry name" value="Aldo-Keto_reductase"/>
</dbReference>
<dbReference type="CDD" id="cd19088">
    <property type="entry name" value="AKR_AKR13B1"/>
    <property type="match status" value="1"/>
</dbReference>
<dbReference type="AlphaFoldDB" id="A0A1D9DYM3"/>
<keyword evidence="1" id="KW-0560">Oxidoreductase</keyword>
<evidence type="ECO:0000256" key="1">
    <source>
        <dbReference type="ARBA" id="ARBA00023002"/>
    </source>
</evidence>
<protein>
    <recommendedName>
        <fullName evidence="2">NADP-dependent oxidoreductase domain-containing protein</fullName>
    </recommendedName>
</protein>
<dbReference type="PANTHER" id="PTHR43625">
    <property type="entry name" value="AFLATOXIN B1 ALDEHYDE REDUCTASE"/>
    <property type="match status" value="1"/>
</dbReference>